<comment type="subcellular location">
    <subcellularLocation>
        <location evidence="1 6">Cell membrane</location>
        <topology evidence="1 6">Peripheral membrane protein</topology>
    </subcellularLocation>
    <subcellularLocation>
        <location evidence="6">Golgi apparatus membrane</location>
        <topology evidence="6">Peripheral membrane protein</topology>
    </subcellularLocation>
    <subcellularLocation>
        <location evidence="6">Membrane</location>
        <location evidence="6">Caveola</location>
        <topology evidence="6">Peripheral membrane protein</topology>
    </subcellularLocation>
</comment>
<sequence length="223" mass="25748">MDEVDLVNRDPNSINQHVSTIAFNDVLAEPDAIHSIDCVWKFSHKCFECWKSLCYKIMTTLFGICIAAEWGCEFAYIAFYHIWYITPILKVLEINCAVCQKLYGYCINCCIAPTINFEDVLAEPDAIHSIDCVWKFSHKCFECWKSLCYKIMTTLFGICIAAEWGCVFAYIAFYHIWYITPVFKMIEIECSVWRKLYTMCIGCCISPICEACGSLFNAFKSKD</sequence>
<reference evidence="8 9" key="1">
    <citation type="submission" date="2022-12" db="EMBL/GenBank/DDBJ databases">
        <title>Chromosome-level genome of Tegillarca granosa.</title>
        <authorList>
            <person name="Kim J."/>
        </authorList>
    </citation>
    <scope>NUCLEOTIDE SEQUENCE [LARGE SCALE GENOMIC DNA]</scope>
    <source>
        <strain evidence="8">Teg-2019</strain>
        <tissue evidence="8">Adductor muscle</tissue>
    </source>
</reference>
<dbReference type="Pfam" id="PF01146">
    <property type="entry name" value="Caveolin"/>
    <property type="match status" value="1"/>
</dbReference>
<dbReference type="PANTHER" id="PTHR10844:SF19">
    <property type="entry name" value="CAVEOLIN-2"/>
    <property type="match status" value="1"/>
</dbReference>
<evidence type="ECO:0000313" key="8">
    <source>
        <dbReference type="EMBL" id="KAJ8301719.1"/>
    </source>
</evidence>
<gene>
    <name evidence="8" type="ORF">KUTeg_020706</name>
</gene>
<comment type="function">
    <text evidence="6">May act as a scaffolding protein within caveolar membranes. Interacts directly with G-protein alpha subunits and can functionally regulate their activity.</text>
</comment>
<organism evidence="8 9">
    <name type="scientific">Tegillarca granosa</name>
    <name type="common">Malaysian cockle</name>
    <name type="synonym">Anadara granosa</name>
    <dbReference type="NCBI Taxonomy" id="220873"/>
    <lineage>
        <taxon>Eukaryota</taxon>
        <taxon>Metazoa</taxon>
        <taxon>Spiralia</taxon>
        <taxon>Lophotrochozoa</taxon>
        <taxon>Mollusca</taxon>
        <taxon>Bivalvia</taxon>
        <taxon>Autobranchia</taxon>
        <taxon>Pteriomorphia</taxon>
        <taxon>Arcoida</taxon>
        <taxon>Arcoidea</taxon>
        <taxon>Arcidae</taxon>
        <taxon>Tegillarca</taxon>
    </lineage>
</organism>
<keyword evidence="5 6" id="KW-0472">Membrane</keyword>
<dbReference type="EMBL" id="JARBDR010000918">
    <property type="protein sequence ID" value="KAJ8301719.1"/>
    <property type="molecule type" value="Genomic_DNA"/>
</dbReference>
<keyword evidence="3 6" id="KW-1003">Cell membrane</keyword>
<feature type="transmembrane region" description="Helical" evidence="7">
    <location>
        <begin position="155"/>
        <end position="176"/>
    </location>
</feature>
<keyword evidence="7" id="KW-0812">Transmembrane</keyword>
<comment type="similarity">
    <text evidence="2 6">Belongs to the caveolin family.</text>
</comment>
<evidence type="ECO:0000256" key="2">
    <source>
        <dbReference type="ARBA" id="ARBA00010988"/>
    </source>
</evidence>
<feature type="transmembrane region" description="Helical" evidence="7">
    <location>
        <begin position="196"/>
        <end position="219"/>
    </location>
</feature>
<protein>
    <recommendedName>
        <fullName evidence="6">Caveolin</fullName>
    </recommendedName>
</protein>
<evidence type="ECO:0000256" key="6">
    <source>
        <dbReference type="RuleBase" id="RU000680"/>
    </source>
</evidence>
<proteinExistence type="inferred from homology"/>
<keyword evidence="7" id="KW-1133">Transmembrane helix</keyword>
<name>A0ABQ9E8R8_TEGGR</name>
<evidence type="ECO:0000256" key="4">
    <source>
        <dbReference type="ARBA" id="ARBA00023034"/>
    </source>
</evidence>
<accession>A0ABQ9E8R8</accession>
<evidence type="ECO:0000313" key="9">
    <source>
        <dbReference type="Proteomes" id="UP001217089"/>
    </source>
</evidence>
<keyword evidence="4 6" id="KW-0333">Golgi apparatus</keyword>
<dbReference type="Proteomes" id="UP001217089">
    <property type="component" value="Unassembled WGS sequence"/>
</dbReference>
<comment type="caution">
    <text evidence="8">The sequence shown here is derived from an EMBL/GenBank/DDBJ whole genome shotgun (WGS) entry which is preliminary data.</text>
</comment>
<evidence type="ECO:0000256" key="7">
    <source>
        <dbReference type="SAM" id="Phobius"/>
    </source>
</evidence>
<keyword evidence="9" id="KW-1185">Reference proteome</keyword>
<dbReference type="PANTHER" id="PTHR10844">
    <property type="entry name" value="CAVEOLIN"/>
    <property type="match status" value="1"/>
</dbReference>
<evidence type="ECO:0000256" key="1">
    <source>
        <dbReference type="ARBA" id="ARBA00004202"/>
    </source>
</evidence>
<evidence type="ECO:0000256" key="5">
    <source>
        <dbReference type="ARBA" id="ARBA00023136"/>
    </source>
</evidence>
<evidence type="ECO:0000256" key="3">
    <source>
        <dbReference type="ARBA" id="ARBA00022475"/>
    </source>
</evidence>
<dbReference type="InterPro" id="IPR001612">
    <property type="entry name" value="Caveolin"/>
</dbReference>